<keyword evidence="3" id="KW-1185">Reference proteome</keyword>
<reference evidence="2 3" key="1">
    <citation type="submission" date="2014-08" db="EMBL/GenBank/DDBJ databases">
        <title>Complete genome sequence of Corynebacterium sphenisci CECT 5990(T) (=DSM 44792(T)), isolated from healthy wild penguins.</title>
        <authorList>
            <person name="Ruckert C."/>
            <person name="Albersmeier A."/>
            <person name="Winkler A."/>
            <person name="Kalinowski J."/>
        </authorList>
    </citation>
    <scope>NUCLEOTIDE SEQUENCE [LARGE SCALE GENOMIC DNA]</scope>
    <source>
        <strain evidence="2 3">DSM 44792</strain>
    </source>
</reference>
<dbReference type="KEGG" id="csph:CSPHI_08655"/>
<sequence length="74" mass="7795">MGELIDGVGQWLTQLPVIGQTAVLLAVLLPVGGLAAFALIGVIDIVVGRLFGRWGGRPATVGRARVELAEHRRP</sequence>
<dbReference type="RefSeq" id="WP_075692490.1">
    <property type="nucleotide sequence ID" value="NZ_CP009248.1"/>
</dbReference>
<gene>
    <name evidence="2" type="ORF">CSPHI_08655</name>
</gene>
<protein>
    <submittedName>
        <fullName evidence="2">Uncharacterized protein</fullName>
    </submittedName>
</protein>
<feature type="transmembrane region" description="Helical" evidence="1">
    <location>
        <begin position="22"/>
        <end position="47"/>
    </location>
</feature>
<keyword evidence="1" id="KW-1133">Transmembrane helix</keyword>
<accession>A0A1L7CZ29</accession>
<name>A0A1L7CZ29_9CORY</name>
<dbReference type="Proteomes" id="UP000185469">
    <property type="component" value="Chromosome"/>
</dbReference>
<evidence type="ECO:0000256" key="1">
    <source>
        <dbReference type="SAM" id="Phobius"/>
    </source>
</evidence>
<evidence type="ECO:0000313" key="3">
    <source>
        <dbReference type="Proteomes" id="UP000185469"/>
    </source>
</evidence>
<keyword evidence="1" id="KW-0472">Membrane</keyword>
<organism evidence="2 3">
    <name type="scientific">Corynebacterium sphenisci DSM 44792</name>
    <dbReference type="NCBI Taxonomy" id="1437874"/>
    <lineage>
        <taxon>Bacteria</taxon>
        <taxon>Bacillati</taxon>
        <taxon>Actinomycetota</taxon>
        <taxon>Actinomycetes</taxon>
        <taxon>Mycobacteriales</taxon>
        <taxon>Corynebacteriaceae</taxon>
        <taxon>Corynebacterium</taxon>
    </lineage>
</organism>
<keyword evidence="1" id="KW-0812">Transmembrane</keyword>
<evidence type="ECO:0000313" key="2">
    <source>
        <dbReference type="EMBL" id="APT91082.1"/>
    </source>
</evidence>
<dbReference type="AlphaFoldDB" id="A0A1L7CZ29"/>
<proteinExistence type="predicted"/>
<dbReference type="EMBL" id="CP009248">
    <property type="protein sequence ID" value="APT91082.1"/>
    <property type="molecule type" value="Genomic_DNA"/>
</dbReference>